<evidence type="ECO:0000313" key="9">
    <source>
        <dbReference type="EMBL" id="PHV66162.1"/>
    </source>
</evidence>
<dbReference type="SUPFAM" id="SSF50331">
    <property type="entry name" value="MOP-like"/>
    <property type="match status" value="1"/>
</dbReference>
<evidence type="ECO:0000259" key="8">
    <source>
        <dbReference type="PROSITE" id="PS50893"/>
    </source>
</evidence>
<dbReference type="Gene3D" id="3.40.50.300">
    <property type="entry name" value="P-loop containing nucleotide triphosphate hydrolases"/>
    <property type="match status" value="1"/>
</dbReference>
<reference evidence="9 10" key="1">
    <citation type="submission" date="2017-10" db="EMBL/GenBank/DDBJ databases">
        <title>The draft genome sequence of Williamsia sp. BULT 1.1 isolated from the semi-arid grassland soils from South Africa.</title>
        <authorList>
            <person name="Kabwe M.H."/>
            <person name="Govender N."/>
            <person name="Mutseka Lunga P."/>
            <person name="Vikram S."/>
            <person name="Makhalanyane T.P."/>
        </authorList>
    </citation>
    <scope>NUCLEOTIDE SEQUENCE [LARGE SCALE GENOMIC DNA]</scope>
    <source>
        <strain evidence="9 10">BULT 1.1</strain>
    </source>
</reference>
<dbReference type="Proteomes" id="UP000225108">
    <property type="component" value="Unassembled WGS sequence"/>
</dbReference>
<dbReference type="AlphaFoldDB" id="A0A2G3PM35"/>
<evidence type="ECO:0000256" key="6">
    <source>
        <dbReference type="ARBA" id="ARBA00023136"/>
    </source>
</evidence>
<evidence type="ECO:0000256" key="2">
    <source>
        <dbReference type="ARBA" id="ARBA00022475"/>
    </source>
</evidence>
<evidence type="ECO:0000256" key="1">
    <source>
        <dbReference type="ARBA" id="ARBA00022448"/>
    </source>
</evidence>
<keyword evidence="4 9" id="KW-0067">ATP-binding</keyword>
<dbReference type="InterPro" id="IPR027417">
    <property type="entry name" value="P-loop_NTPase"/>
</dbReference>
<dbReference type="GO" id="GO:0005524">
    <property type="term" value="F:ATP binding"/>
    <property type="evidence" value="ECO:0007669"/>
    <property type="project" value="UniProtKB-KW"/>
</dbReference>
<protein>
    <recommendedName>
        <fullName evidence="7">ABC-type quaternary amine transporter</fullName>
        <ecNumber evidence="7">7.6.2.9</ecNumber>
    </recommendedName>
</protein>
<dbReference type="PANTHER" id="PTHR43875:SF15">
    <property type="entry name" value="TREHALOSE IMPORT ATP-BINDING PROTEIN SUGC"/>
    <property type="match status" value="1"/>
</dbReference>
<dbReference type="EMBL" id="PEBD01000010">
    <property type="protein sequence ID" value="PHV66162.1"/>
    <property type="molecule type" value="Genomic_DNA"/>
</dbReference>
<evidence type="ECO:0000256" key="5">
    <source>
        <dbReference type="ARBA" id="ARBA00022967"/>
    </source>
</evidence>
<gene>
    <name evidence="9" type="ORF">CSW57_21325</name>
</gene>
<dbReference type="Gene3D" id="2.40.50.100">
    <property type="match status" value="1"/>
</dbReference>
<dbReference type="SMART" id="SM00382">
    <property type="entry name" value="AAA"/>
    <property type="match status" value="1"/>
</dbReference>
<name>A0A2G3PM35_WILMA</name>
<keyword evidence="6" id="KW-0472">Membrane</keyword>
<dbReference type="GO" id="GO:0055052">
    <property type="term" value="C:ATP-binding cassette (ABC) transporter complex, substrate-binding subunit-containing"/>
    <property type="evidence" value="ECO:0007669"/>
    <property type="project" value="TreeGrafter"/>
</dbReference>
<dbReference type="InterPro" id="IPR047641">
    <property type="entry name" value="ABC_transpr_MalK/UgpC-like"/>
</dbReference>
<evidence type="ECO:0000256" key="3">
    <source>
        <dbReference type="ARBA" id="ARBA00022741"/>
    </source>
</evidence>
<evidence type="ECO:0000256" key="4">
    <source>
        <dbReference type="ARBA" id="ARBA00022840"/>
    </source>
</evidence>
<dbReference type="GO" id="GO:0016887">
    <property type="term" value="F:ATP hydrolysis activity"/>
    <property type="evidence" value="ECO:0007669"/>
    <property type="project" value="InterPro"/>
</dbReference>
<dbReference type="EC" id="7.6.2.9" evidence="7"/>
<proteinExistence type="predicted"/>
<sequence>MKPTKRIRSMTQKTAPVVEVTNLIKTFRRRDGVVVSAVDDVSLAVHPGEFVVLLGPSGCGKTTLLRCIAGLEHPDSGTVSVHGKVQFGNEGKVRVSAEGRRLSMVFQSYALWPHMTVSDNVAFPLKNRKIGKSEIQRRVGGALEKVGVDSLAKSYPSQISGGQQQRVALARALVSNDGLILFDEPLSNVDARVRDELRFEILEMQREIGFAALYVTHDQTEAMAMADQIAVLGGGKVRQLGSPDEIYLRPTSAYVAKFVGTANELAGTVVEVDADGRLSVNTHLGKVSAVSGDGLCAAGDDVVLVWRPEDAQVVTGERSDEAANVWTGRILASVFVGAHIEADVSFGDVKQRLWSMTGGFPSAGSTISIFVPPRSVRAFRP</sequence>
<evidence type="ECO:0000256" key="7">
    <source>
        <dbReference type="ARBA" id="ARBA00066388"/>
    </source>
</evidence>
<evidence type="ECO:0000313" key="10">
    <source>
        <dbReference type="Proteomes" id="UP000225108"/>
    </source>
</evidence>
<dbReference type="SUPFAM" id="SSF52540">
    <property type="entry name" value="P-loop containing nucleoside triphosphate hydrolases"/>
    <property type="match status" value="1"/>
</dbReference>
<dbReference type="PROSITE" id="PS50893">
    <property type="entry name" value="ABC_TRANSPORTER_2"/>
    <property type="match status" value="1"/>
</dbReference>
<dbReference type="InterPro" id="IPR008995">
    <property type="entry name" value="Mo/tungstate-bd_C_term_dom"/>
</dbReference>
<dbReference type="Pfam" id="PF00005">
    <property type="entry name" value="ABC_tran"/>
    <property type="match status" value="1"/>
</dbReference>
<organism evidence="9 10">
    <name type="scientific">Williamsia marianensis</name>
    <dbReference type="NCBI Taxonomy" id="85044"/>
    <lineage>
        <taxon>Bacteria</taxon>
        <taxon>Bacillati</taxon>
        <taxon>Actinomycetota</taxon>
        <taxon>Actinomycetes</taxon>
        <taxon>Mycobacteriales</taxon>
        <taxon>Nocardiaceae</taxon>
        <taxon>Williamsia</taxon>
    </lineage>
</organism>
<dbReference type="InterPro" id="IPR017871">
    <property type="entry name" value="ABC_transporter-like_CS"/>
</dbReference>
<dbReference type="PROSITE" id="PS00211">
    <property type="entry name" value="ABC_TRANSPORTER_1"/>
    <property type="match status" value="1"/>
</dbReference>
<comment type="caution">
    <text evidence="9">The sequence shown here is derived from an EMBL/GenBank/DDBJ whole genome shotgun (WGS) entry which is preliminary data.</text>
</comment>
<dbReference type="PANTHER" id="PTHR43875">
    <property type="entry name" value="MALTODEXTRIN IMPORT ATP-BINDING PROTEIN MSMX"/>
    <property type="match status" value="1"/>
</dbReference>
<keyword evidence="1" id="KW-0813">Transport</keyword>
<dbReference type="GO" id="GO:0015418">
    <property type="term" value="F:ABC-type quaternary ammonium compound transporting activity"/>
    <property type="evidence" value="ECO:0007669"/>
    <property type="project" value="UniProtKB-EC"/>
</dbReference>
<dbReference type="FunFam" id="3.40.50.300:FF:000425">
    <property type="entry name" value="Probable ABC transporter, ATP-binding subunit"/>
    <property type="match status" value="1"/>
</dbReference>
<keyword evidence="3" id="KW-0547">Nucleotide-binding</keyword>
<feature type="domain" description="ABC transporter" evidence="8">
    <location>
        <begin position="18"/>
        <end position="259"/>
    </location>
</feature>
<keyword evidence="2" id="KW-1003">Cell membrane</keyword>
<dbReference type="InterPro" id="IPR003439">
    <property type="entry name" value="ABC_transporter-like_ATP-bd"/>
</dbReference>
<accession>A0A2G3PM35</accession>
<dbReference type="InterPro" id="IPR003593">
    <property type="entry name" value="AAA+_ATPase"/>
</dbReference>
<keyword evidence="5" id="KW-1278">Translocase</keyword>